<dbReference type="EMBL" id="CP003169">
    <property type="protein sequence ID" value="AEV75760.1"/>
    <property type="molecule type" value="Genomic_DNA"/>
</dbReference>
<dbReference type="FunFam" id="3.40.50.300:FF:000640">
    <property type="entry name" value="MoxR family ATPase"/>
    <property type="match status" value="1"/>
</dbReference>
<reference evidence="7 8" key="1">
    <citation type="submission" date="2011-12" db="EMBL/GenBank/DDBJ databases">
        <title>Complete sequence of Mycobacterium rhodesiae NBB3.</title>
        <authorList>
            <consortium name="US DOE Joint Genome Institute"/>
            <person name="Lucas S."/>
            <person name="Han J."/>
            <person name="Lapidus A."/>
            <person name="Cheng J.-F."/>
            <person name="Goodwin L."/>
            <person name="Pitluck S."/>
            <person name="Peters L."/>
            <person name="Mikhailova N."/>
            <person name="Gu W."/>
            <person name="Detter J.C."/>
            <person name="Han C."/>
            <person name="Tapia R."/>
            <person name="Land M."/>
            <person name="Hauser L."/>
            <person name="Kyrpides N."/>
            <person name="Ivanova N."/>
            <person name="Pagani I."/>
            <person name="Mattes T."/>
            <person name="Holmes A."/>
            <person name="Rutledge P."/>
            <person name="Paulsen I."/>
            <person name="Coleman N."/>
            <person name="Woyke T."/>
        </authorList>
    </citation>
    <scope>NUCLEOTIDE SEQUENCE [LARGE SCALE GENOMIC DNA]</scope>
    <source>
        <strain evidence="7 8">NBB3</strain>
    </source>
</reference>
<dbReference type="PIRSF" id="PIRSF002849">
    <property type="entry name" value="AAA_ATPase_chaperone_MoxR_prd"/>
    <property type="match status" value="1"/>
</dbReference>
<dbReference type="KEGG" id="mrh:MycrhN_5285"/>
<dbReference type="RefSeq" id="WP_014213501.1">
    <property type="nucleotide sequence ID" value="NC_016604.1"/>
</dbReference>
<dbReference type="HOGENOM" id="CLU_034716_2_0_11"/>
<organism evidence="7 8">
    <name type="scientific">Mycolicibacterium rhodesiae (strain NBB3)</name>
    <name type="common">Mycobacterium rhodesiae</name>
    <dbReference type="NCBI Taxonomy" id="710685"/>
    <lineage>
        <taxon>Bacteria</taxon>
        <taxon>Bacillati</taxon>
        <taxon>Actinomycetota</taxon>
        <taxon>Actinomycetes</taxon>
        <taxon>Mycobacteriales</taxon>
        <taxon>Mycobacteriaceae</taxon>
        <taxon>Mycolicibacterium</taxon>
    </lineage>
</organism>
<evidence type="ECO:0000313" key="8">
    <source>
        <dbReference type="Proteomes" id="UP000005442"/>
    </source>
</evidence>
<evidence type="ECO:0000259" key="5">
    <source>
        <dbReference type="Pfam" id="PF07726"/>
    </source>
</evidence>
<sequence>MTSPSGSPQGAGGFSGQAPSGQQGPAQGYPPGQGGTHAAPINNGGLQQEVHTLERAIFEVKRIIVGQDQLVERMLVGLLAKGHVLLEGVPGVAKTLAVETFAKVVGGTFARIQFTPDLVPTDIVGTRIYRQGKEEFDIELGPVVVNFLLADEINRAPAKVQSALLEVMAERKISIGGKTFPLPAPFLVMATQNPIEQEGVYALPEAQRDRFLFKLNIDYPTPEEEREIIYRMGVKPPEPKQVLGPGDLLRLQDVAANNFVHHALVDYVVRVVTATREPEKFGMPDAKAWIAYGASPRASLGIIAASRALALVRGRDYVIPQDVVEVIPDVLRHRLVLTYDALADEISSETVINRILQTVGLPQVNAIPQQGNSVPPVMPAAAAAASGR</sequence>
<feature type="domain" description="ATPase AAA-3" evidence="5">
    <location>
        <begin position="83"/>
        <end position="213"/>
    </location>
</feature>
<dbReference type="GO" id="GO:0005524">
    <property type="term" value="F:ATP binding"/>
    <property type="evidence" value="ECO:0007669"/>
    <property type="project" value="UniProtKB-KW"/>
</dbReference>
<dbReference type="OrthoDB" id="9808397at2"/>
<dbReference type="GO" id="GO:0016887">
    <property type="term" value="F:ATP hydrolysis activity"/>
    <property type="evidence" value="ECO:0007669"/>
    <property type="project" value="InterPro"/>
</dbReference>
<comment type="similarity">
    <text evidence="3">Belongs to the MoxR family.</text>
</comment>
<feature type="region of interest" description="Disordered" evidence="4">
    <location>
        <begin position="1"/>
        <end position="43"/>
    </location>
</feature>
<evidence type="ECO:0000256" key="2">
    <source>
        <dbReference type="ARBA" id="ARBA00022840"/>
    </source>
</evidence>
<dbReference type="InterPro" id="IPR011703">
    <property type="entry name" value="ATPase_AAA-3"/>
</dbReference>
<dbReference type="SUPFAM" id="SSF52540">
    <property type="entry name" value="P-loop containing nucleoside triphosphate hydrolases"/>
    <property type="match status" value="1"/>
</dbReference>
<proteinExistence type="inferred from homology"/>
<keyword evidence="8" id="KW-1185">Reference proteome</keyword>
<dbReference type="PATRIC" id="fig|710685.3.peg.5307"/>
<keyword evidence="2" id="KW-0067">ATP-binding</keyword>
<evidence type="ECO:0000259" key="6">
    <source>
        <dbReference type="Pfam" id="PF17863"/>
    </source>
</evidence>
<feature type="compositionally biased region" description="Low complexity" evidence="4">
    <location>
        <begin position="16"/>
        <end position="30"/>
    </location>
</feature>
<name>G8RYW9_MYCRN</name>
<dbReference type="Pfam" id="PF17863">
    <property type="entry name" value="AAA_lid_2"/>
    <property type="match status" value="1"/>
</dbReference>
<dbReference type="Pfam" id="PF07726">
    <property type="entry name" value="AAA_3"/>
    <property type="match status" value="1"/>
</dbReference>
<dbReference type="STRING" id="710685.MycrhN_5285"/>
<dbReference type="PANTHER" id="PTHR42759:SF1">
    <property type="entry name" value="MAGNESIUM-CHELATASE SUBUNIT CHLD"/>
    <property type="match status" value="1"/>
</dbReference>
<dbReference type="InterPro" id="IPR050764">
    <property type="entry name" value="CbbQ/NirQ/NorQ/GpvN"/>
</dbReference>
<protein>
    <submittedName>
        <fullName evidence="7">MoxR-like ATPase</fullName>
    </submittedName>
</protein>
<evidence type="ECO:0000313" key="7">
    <source>
        <dbReference type="EMBL" id="AEV75760.1"/>
    </source>
</evidence>
<dbReference type="PANTHER" id="PTHR42759">
    <property type="entry name" value="MOXR FAMILY PROTEIN"/>
    <property type="match status" value="1"/>
</dbReference>
<dbReference type="Gene3D" id="3.40.50.300">
    <property type="entry name" value="P-loop containing nucleotide triphosphate hydrolases"/>
    <property type="match status" value="1"/>
</dbReference>
<dbReference type="AlphaFoldDB" id="G8RYW9"/>
<keyword evidence="1" id="KW-0547">Nucleotide-binding</keyword>
<evidence type="ECO:0000256" key="3">
    <source>
        <dbReference type="ARBA" id="ARBA00061607"/>
    </source>
</evidence>
<feature type="domain" description="ChlI/MoxR AAA lid" evidence="6">
    <location>
        <begin position="289"/>
        <end position="355"/>
    </location>
</feature>
<evidence type="ECO:0000256" key="1">
    <source>
        <dbReference type="ARBA" id="ARBA00022741"/>
    </source>
</evidence>
<dbReference type="Gene3D" id="1.10.8.80">
    <property type="entry name" value="Magnesium chelatase subunit I, C-Terminal domain"/>
    <property type="match status" value="1"/>
</dbReference>
<dbReference type="Proteomes" id="UP000005442">
    <property type="component" value="Chromosome"/>
</dbReference>
<gene>
    <name evidence="7" type="ordered locus">MycrhN_5285</name>
</gene>
<accession>G8RYW9</accession>
<dbReference type="eggNOG" id="COG0714">
    <property type="taxonomic scope" value="Bacteria"/>
</dbReference>
<dbReference type="InterPro" id="IPR027417">
    <property type="entry name" value="P-loop_NTPase"/>
</dbReference>
<dbReference type="InterPro" id="IPR041628">
    <property type="entry name" value="ChlI/MoxR_AAA_lid"/>
</dbReference>
<evidence type="ECO:0000256" key="4">
    <source>
        <dbReference type="SAM" id="MobiDB-lite"/>
    </source>
</evidence>